<dbReference type="RefSeq" id="XP_062624430.1">
    <property type="nucleotide sequence ID" value="XM_062768446.1"/>
</dbReference>
<name>A0AAF0Y7Q9_9TREE</name>
<keyword evidence="3" id="KW-1185">Reference proteome</keyword>
<feature type="region of interest" description="Disordered" evidence="1">
    <location>
        <begin position="1"/>
        <end position="24"/>
    </location>
</feature>
<accession>A0AAF0Y7Q9</accession>
<reference evidence="2" key="1">
    <citation type="submission" date="2023-10" db="EMBL/GenBank/DDBJ databases">
        <authorList>
            <person name="Noh H."/>
        </authorList>
    </citation>
    <scope>NUCLEOTIDE SEQUENCE</scope>
    <source>
        <strain evidence="2">DUCC4014</strain>
    </source>
</reference>
<gene>
    <name evidence="2" type="ORF">LOC62_02G001946</name>
</gene>
<dbReference type="EMBL" id="CP086715">
    <property type="protein sequence ID" value="WOO78398.1"/>
    <property type="molecule type" value="Genomic_DNA"/>
</dbReference>
<proteinExistence type="predicted"/>
<evidence type="ECO:0000313" key="3">
    <source>
        <dbReference type="Proteomes" id="UP000827549"/>
    </source>
</evidence>
<organism evidence="2 3">
    <name type="scientific">Vanrija pseudolonga</name>
    <dbReference type="NCBI Taxonomy" id="143232"/>
    <lineage>
        <taxon>Eukaryota</taxon>
        <taxon>Fungi</taxon>
        <taxon>Dikarya</taxon>
        <taxon>Basidiomycota</taxon>
        <taxon>Agaricomycotina</taxon>
        <taxon>Tremellomycetes</taxon>
        <taxon>Trichosporonales</taxon>
        <taxon>Trichosporonaceae</taxon>
        <taxon>Vanrija</taxon>
    </lineage>
</organism>
<sequence>MLALRRLAAPSRGPLRALSTSAPRAVSRAWAKDDDAATPDAFTVTAAPLPAPDARSPILDPGYPSRRERLRLEKSQAREQGGDAWRSDPFAVMTLSPKRLCAVTQETLPTDFMVNLRPVITASSGEGTPSESHELTLIPDRIEHPKYKAKRPGSGVWLTLHPDVVNAVYSPNGSLWRAVRSLDRDMRVSRRLPEQIKHQLQNRVHQELELLRKSIVAVSRVPPASGKPSSGRLVRALKPDEVDAVRAGKAPSGRGGRPLAILDFTRVNDHTPASAAVVAEYASAPAEKGQAELVRGVSMPLLTNAKGEANVPLYPVKLLFGERAATLAAEVRAVLAAEEVYYATSRGRDPAKARKNESAEAVAATEQVRHHRKEEEALLVAIQAPRIPGWKRPDDITVDLAIALWRLALWEGNGWKVEASEGK</sequence>
<evidence type="ECO:0000313" key="2">
    <source>
        <dbReference type="EMBL" id="WOO78398.1"/>
    </source>
</evidence>
<protein>
    <submittedName>
        <fullName evidence="2">Uncharacterized protein</fullName>
    </submittedName>
</protein>
<dbReference type="GeneID" id="87805197"/>
<evidence type="ECO:0000256" key="1">
    <source>
        <dbReference type="SAM" id="MobiDB-lite"/>
    </source>
</evidence>
<dbReference type="AlphaFoldDB" id="A0AAF0Y7Q9"/>
<dbReference type="Proteomes" id="UP000827549">
    <property type="component" value="Chromosome 2"/>
</dbReference>
<feature type="region of interest" description="Disordered" evidence="1">
    <location>
        <begin position="46"/>
        <end position="65"/>
    </location>
</feature>